<reference evidence="1 2" key="1">
    <citation type="submission" date="2015-09" db="EMBL/GenBank/DDBJ databases">
        <title>Draft genome sequence of Kouleothrix aurantiaca JCM 19913.</title>
        <authorList>
            <person name="Hemp J."/>
        </authorList>
    </citation>
    <scope>NUCLEOTIDE SEQUENCE [LARGE SCALE GENOMIC DNA]</scope>
    <source>
        <strain evidence="1 2">COM-B</strain>
    </source>
</reference>
<organism evidence="1 2">
    <name type="scientific">Kouleothrix aurantiaca</name>
    <dbReference type="NCBI Taxonomy" id="186479"/>
    <lineage>
        <taxon>Bacteria</taxon>
        <taxon>Bacillati</taxon>
        <taxon>Chloroflexota</taxon>
        <taxon>Chloroflexia</taxon>
        <taxon>Chloroflexales</taxon>
        <taxon>Roseiflexineae</taxon>
        <taxon>Roseiflexaceae</taxon>
        <taxon>Kouleothrix</taxon>
    </lineage>
</organism>
<name>A0A0P9DF76_9CHLR</name>
<dbReference type="AlphaFoldDB" id="A0A0P9DF76"/>
<gene>
    <name evidence="1" type="ORF">SE17_36675</name>
</gene>
<proteinExistence type="predicted"/>
<keyword evidence="2" id="KW-1185">Reference proteome</keyword>
<protein>
    <submittedName>
        <fullName evidence="1">Uncharacterized protein</fullName>
    </submittedName>
</protein>
<feature type="non-terminal residue" evidence="1">
    <location>
        <position position="1"/>
    </location>
</feature>
<evidence type="ECO:0000313" key="1">
    <source>
        <dbReference type="EMBL" id="KPV48697.1"/>
    </source>
</evidence>
<comment type="caution">
    <text evidence="1">The sequence shown here is derived from an EMBL/GenBank/DDBJ whole genome shotgun (WGS) entry which is preliminary data.</text>
</comment>
<sequence>DLHRAAELARAIQFDIDEITKPVPADTEIRPRRIRLRITAATEAEAEQARRLIEQLLATLNCQMQPARAGANPRYATAPRWMSYGDFELPAGRLRRRRAS</sequence>
<evidence type="ECO:0000313" key="2">
    <source>
        <dbReference type="Proteomes" id="UP000050509"/>
    </source>
</evidence>
<dbReference type="Proteomes" id="UP000050509">
    <property type="component" value="Unassembled WGS sequence"/>
</dbReference>
<accession>A0A0P9DF76</accession>
<dbReference type="EMBL" id="LJCR01002460">
    <property type="protein sequence ID" value="KPV48697.1"/>
    <property type="molecule type" value="Genomic_DNA"/>
</dbReference>